<dbReference type="PANTHER" id="PTHR10468:SF0">
    <property type="entry name" value="ALPHA-1,3-MANNOSYL-GLYCOPROTEIN 2-BETA-N-ACETYLGLUCOSAMINYLTRANSFERASE"/>
    <property type="match status" value="1"/>
</dbReference>
<feature type="chain" id="PRO_5035152223" evidence="1">
    <location>
        <begin position="24"/>
        <end position="454"/>
    </location>
</feature>
<dbReference type="GO" id="GO:0005794">
    <property type="term" value="C:Golgi apparatus"/>
    <property type="evidence" value="ECO:0007669"/>
    <property type="project" value="TreeGrafter"/>
</dbReference>
<evidence type="ECO:0000256" key="1">
    <source>
        <dbReference type="SAM" id="SignalP"/>
    </source>
</evidence>
<dbReference type="EMBL" id="AJWJ01000049">
    <property type="protein sequence ID" value="KAF2076791.1"/>
    <property type="molecule type" value="Genomic_DNA"/>
</dbReference>
<reference evidence="2" key="1">
    <citation type="submission" date="2020-01" db="EMBL/GenBank/DDBJ databases">
        <title>Development of genomics and gene disruption for Polysphondylium violaceum indicates a role for the polyketide synthase stlB in stalk morphogenesis.</title>
        <authorList>
            <person name="Narita B."/>
            <person name="Kawabe Y."/>
            <person name="Kin K."/>
            <person name="Saito T."/>
            <person name="Gibbs R."/>
            <person name="Kuspa A."/>
            <person name="Muzny D."/>
            <person name="Queller D."/>
            <person name="Richards S."/>
            <person name="Strassman J."/>
            <person name="Sucgang R."/>
            <person name="Worley K."/>
            <person name="Schaap P."/>
        </authorList>
    </citation>
    <scope>NUCLEOTIDE SEQUENCE</scope>
    <source>
        <strain evidence="2">QSvi11</strain>
    </source>
</reference>
<feature type="signal peptide" evidence="1">
    <location>
        <begin position="1"/>
        <end position="23"/>
    </location>
</feature>
<dbReference type="AlphaFoldDB" id="A0A8J4PZC0"/>
<gene>
    <name evidence="2" type="ORF">CYY_001917</name>
</gene>
<sequence>MVKYFILLLCILFIHNLVLPTTATPTPTILKENEGTIIDSSNDVKVIIIMAFKRVNDFKECLKSIVSANHYQDYHLIITQSVAMGDKTHFNQIDQVVQSMIDDGSSAFKSISHIETDSSTTLPYGNAYFAFKNLIKGLEYSFKVFPNVQTPIVFEEDVEVSKDIFEFFEKSSEIIKSNSKEIKFATSAFFLHTTHPQYDWRLDKPIKRKSVRNDLSLSLLNPNQLVQVKFNGQVEFKVLSWMLHKSAAHQMIKDFKEIQQWVIDNKYQDKIENKVNTPKPDLLIKNSDSWNHDRYLELRFKDLYFIGSQSPRCNHIPVGGHGLSSVIDDYGFPINQKYTKKNEFTMNLKINGDKGIWGSVKEYLPSFECPNRINCYNNQTNEKCGSVYVSTCLNIYGLECVPCSGRPASSLEPICHQRFNSCCKDNCSAHTPFFISIPSLFDSDDNASPDHTHK</sequence>
<dbReference type="GO" id="GO:0003827">
    <property type="term" value="F:alpha-1,3-mannosylglycoprotein 2-beta-N-acetylglucosaminyltransferase activity"/>
    <property type="evidence" value="ECO:0007669"/>
    <property type="project" value="TreeGrafter"/>
</dbReference>
<dbReference type="OrthoDB" id="14586at2759"/>
<evidence type="ECO:0000313" key="2">
    <source>
        <dbReference type="EMBL" id="KAF2076791.1"/>
    </source>
</evidence>
<dbReference type="InterPro" id="IPR052261">
    <property type="entry name" value="Glycosyltransferase_13"/>
</dbReference>
<dbReference type="PANTHER" id="PTHR10468">
    <property type="entry name" value="PROTEIN O-LINKED-MANNOSE BETA-1,2-N-ACETYLGLUCOSAMINYLTRANSFERASE 1/ALPHA-1,3-MANNOSYL-GLYCOPROTEIN 2-BETA-N-ACETYLGLUCOSAMINYLTRANSFERASE"/>
    <property type="match status" value="1"/>
</dbReference>
<comment type="caution">
    <text evidence="2">The sequence shown here is derived from an EMBL/GenBank/DDBJ whole genome shotgun (WGS) entry which is preliminary data.</text>
</comment>
<dbReference type="InterPro" id="IPR029044">
    <property type="entry name" value="Nucleotide-diphossugar_trans"/>
</dbReference>
<keyword evidence="1" id="KW-0732">Signal</keyword>
<name>A0A8J4PZC0_9MYCE</name>
<protein>
    <submittedName>
        <fullName evidence="2">Uncharacterized protein</fullName>
    </submittedName>
</protein>
<keyword evidence="3" id="KW-1185">Reference proteome</keyword>
<organism evidence="2 3">
    <name type="scientific">Polysphondylium violaceum</name>
    <dbReference type="NCBI Taxonomy" id="133409"/>
    <lineage>
        <taxon>Eukaryota</taxon>
        <taxon>Amoebozoa</taxon>
        <taxon>Evosea</taxon>
        <taxon>Eumycetozoa</taxon>
        <taxon>Dictyostelia</taxon>
        <taxon>Dictyosteliales</taxon>
        <taxon>Dictyosteliaceae</taxon>
        <taxon>Polysphondylium</taxon>
    </lineage>
</organism>
<evidence type="ECO:0000313" key="3">
    <source>
        <dbReference type="Proteomes" id="UP000695562"/>
    </source>
</evidence>
<proteinExistence type="predicted"/>
<dbReference type="Proteomes" id="UP000695562">
    <property type="component" value="Unassembled WGS sequence"/>
</dbReference>
<accession>A0A8J4PZC0</accession>
<dbReference type="Gene3D" id="3.90.550.10">
    <property type="entry name" value="Spore Coat Polysaccharide Biosynthesis Protein SpsA, Chain A"/>
    <property type="match status" value="1"/>
</dbReference>